<evidence type="ECO:0000313" key="2">
    <source>
        <dbReference type="Proteomes" id="UP000054485"/>
    </source>
</evidence>
<reference evidence="1 2" key="1">
    <citation type="submission" date="2014-04" db="EMBL/GenBank/DDBJ databases">
        <authorList>
            <consortium name="DOE Joint Genome Institute"/>
            <person name="Kuo A."/>
            <person name="Ruytinx J."/>
            <person name="Rineau F."/>
            <person name="Colpaert J."/>
            <person name="Kohler A."/>
            <person name="Nagy L.G."/>
            <person name="Floudas D."/>
            <person name="Copeland A."/>
            <person name="Barry K.W."/>
            <person name="Cichocki N."/>
            <person name="Veneault-Fourrey C."/>
            <person name="LaButti K."/>
            <person name="Lindquist E.A."/>
            <person name="Lipzen A."/>
            <person name="Lundell T."/>
            <person name="Morin E."/>
            <person name="Murat C."/>
            <person name="Sun H."/>
            <person name="Tunlid A."/>
            <person name="Henrissat B."/>
            <person name="Grigoriev I.V."/>
            <person name="Hibbett D.S."/>
            <person name="Martin F."/>
            <person name="Nordberg H.P."/>
            <person name="Cantor M.N."/>
            <person name="Hua S.X."/>
        </authorList>
    </citation>
    <scope>NUCLEOTIDE SEQUENCE [LARGE SCALE GENOMIC DNA]</scope>
    <source>
        <strain evidence="1 2">UH-Slu-Lm8-n1</strain>
    </source>
</reference>
<dbReference type="InParanoid" id="A0A0D0A5D0"/>
<reference evidence="2" key="2">
    <citation type="submission" date="2015-01" db="EMBL/GenBank/DDBJ databases">
        <title>Evolutionary Origins and Diversification of the Mycorrhizal Mutualists.</title>
        <authorList>
            <consortium name="DOE Joint Genome Institute"/>
            <consortium name="Mycorrhizal Genomics Consortium"/>
            <person name="Kohler A."/>
            <person name="Kuo A."/>
            <person name="Nagy L.G."/>
            <person name="Floudas D."/>
            <person name="Copeland A."/>
            <person name="Barry K.W."/>
            <person name="Cichocki N."/>
            <person name="Veneault-Fourrey C."/>
            <person name="LaButti K."/>
            <person name="Lindquist E.A."/>
            <person name="Lipzen A."/>
            <person name="Lundell T."/>
            <person name="Morin E."/>
            <person name="Murat C."/>
            <person name="Riley R."/>
            <person name="Ohm R."/>
            <person name="Sun H."/>
            <person name="Tunlid A."/>
            <person name="Henrissat B."/>
            <person name="Grigoriev I.V."/>
            <person name="Hibbett D.S."/>
            <person name="Martin F."/>
        </authorList>
    </citation>
    <scope>NUCLEOTIDE SEQUENCE [LARGE SCALE GENOMIC DNA]</scope>
    <source>
        <strain evidence="2">UH-Slu-Lm8-n1</strain>
    </source>
</reference>
<sequence length="88" mass="9806">MQKIVAKSVSIRFNRRDRLERRFCGAETPRLESGTMEAEALAGCTGLENCLLSVLIMDGTCSSDEKWHRHPTSSTRTLFAAASIFDAR</sequence>
<dbReference type="HOGENOM" id="CLU_2470596_0_0_1"/>
<accession>A0A0D0A5D0</accession>
<organism evidence="1 2">
    <name type="scientific">Suillus luteus UH-Slu-Lm8-n1</name>
    <dbReference type="NCBI Taxonomy" id="930992"/>
    <lineage>
        <taxon>Eukaryota</taxon>
        <taxon>Fungi</taxon>
        <taxon>Dikarya</taxon>
        <taxon>Basidiomycota</taxon>
        <taxon>Agaricomycotina</taxon>
        <taxon>Agaricomycetes</taxon>
        <taxon>Agaricomycetidae</taxon>
        <taxon>Boletales</taxon>
        <taxon>Suillineae</taxon>
        <taxon>Suillaceae</taxon>
        <taxon>Suillus</taxon>
    </lineage>
</organism>
<keyword evidence="2" id="KW-1185">Reference proteome</keyword>
<proteinExistence type="predicted"/>
<name>A0A0D0A5D0_9AGAM</name>
<evidence type="ECO:0000313" key="1">
    <source>
        <dbReference type="EMBL" id="KIK33399.1"/>
    </source>
</evidence>
<protein>
    <submittedName>
        <fullName evidence="1">Uncharacterized protein</fullName>
    </submittedName>
</protein>
<dbReference type="Proteomes" id="UP000054485">
    <property type="component" value="Unassembled WGS sequence"/>
</dbReference>
<dbReference type="AlphaFoldDB" id="A0A0D0A5D0"/>
<gene>
    <name evidence="1" type="ORF">CY34DRAFT_713219</name>
</gene>
<dbReference type="EMBL" id="KN835951">
    <property type="protein sequence ID" value="KIK33399.1"/>
    <property type="molecule type" value="Genomic_DNA"/>
</dbReference>